<evidence type="ECO:0000256" key="3">
    <source>
        <dbReference type="ARBA" id="ARBA00022692"/>
    </source>
</evidence>
<accession>A0A2M9HCB4</accession>
<dbReference type="Pfam" id="PF02656">
    <property type="entry name" value="DUF202"/>
    <property type="match status" value="1"/>
</dbReference>
<dbReference type="InterPro" id="IPR052053">
    <property type="entry name" value="IM_YidH-like"/>
</dbReference>
<dbReference type="Proteomes" id="UP000231451">
    <property type="component" value="Unassembled WGS sequence"/>
</dbReference>
<evidence type="ECO:0000256" key="2">
    <source>
        <dbReference type="ARBA" id="ARBA00022475"/>
    </source>
</evidence>
<dbReference type="GO" id="GO:0005886">
    <property type="term" value="C:plasma membrane"/>
    <property type="evidence" value="ECO:0007669"/>
    <property type="project" value="UniProtKB-SubCell"/>
</dbReference>
<dbReference type="RefSeq" id="WP_100513755.1">
    <property type="nucleotide sequence ID" value="NZ_JAFEJQ010000013.1"/>
</dbReference>
<evidence type="ECO:0000313" key="9">
    <source>
        <dbReference type="Proteomes" id="UP000231451"/>
    </source>
</evidence>
<comment type="caution">
    <text evidence="8">The sequence shown here is derived from an EMBL/GenBank/DDBJ whole genome shotgun (WGS) entry which is preliminary data.</text>
</comment>
<evidence type="ECO:0000256" key="5">
    <source>
        <dbReference type="ARBA" id="ARBA00023136"/>
    </source>
</evidence>
<dbReference type="OrthoDB" id="582337at2"/>
<evidence type="ECO:0000313" key="8">
    <source>
        <dbReference type="EMBL" id="PJM74431.1"/>
    </source>
</evidence>
<feature type="domain" description="DUF202" evidence="7">
    <location>
        <begin position="18"/>
        <end position="84"/>
    </location>
</feature>
<protein>
    <recommendedName>
        <fullName evidence="7">DUF202 domain-containing protein</fullName>
    </recommendedName>
</protein>
<evidence type="ECO:0000256" key="6">
    <source>
        <dbReference type="SAM" id="Phobius"/>
    </source>
</evidence>
<dbReference type="AlphaFoldDB" id="A0A2M9HCB4"/>
<dbReference type="InterPro" id="IPR003807">
    <property type="entry name" value="DUF202"/>
</dbReference>
<reference evidence="8 9" key="1">
    <citation type="submission" date="2017-10" db="EMBL/GenBank/DDBJ databases">
        <title>Draft genome sequences of strains TRE 1, TRE 9, TRE H and TRI 7, isolated from tamarins, belonging to four potential novel Bifidobacterium species.</title>
        <authorList>
            <person name="Mattarelli P."/>
            <person name="Modesto M."/>
            <person name="Puglisi E."/>
            <person name="Morelli L."/>
            <person name="Spezio C."/>
            <person name="Bonetti A."/>
            <person name="Sandri C."/>
        </authorList>
    </citation>
    <scope>NUCLEOTIDE SEQUENCE [LARGE SCALE GENOMIC DNA]</scope>
    <source>
        <strain evidence="9">TRI7</strain>
    </source>
</reference>
<dbReference type="PANTHER" id="PTHR34187">
    <property type="entry name" value="FGR18P"/>
    <property type="match status" value="1"/>
</dbReference>
<proteinExistence type="predicted"/>
<name>A0A2M9HCB4_9BIFI</name>
<organism evidence="8 9">
    <name type="scientific">Bifidobacterium simiarum</name>
    <dbReference type="NCBI Taxonomy" id="2045441"/>
    <lineage>
        <taxon>Bacteria</taxon>
        <taxon>Bacillati</taxon>
        <taxon>Actinomycetota</taxon>
        <taxon>Actinomycetes</taxon>
        <taxon>Bifidobacteriales</taxon>
        <taxon>Bifidobacteriaceae</taxon>
        <taxon>Bifidobacterium</taxon>
    </lineage>
</organism>
<keyword evidence="2" id="KW-1003">Cell membrane</keyword>
<feature type="transmembrane region" description="Helical" evidence="6">
    <location>
        <begin position="57"/>
        <end position="75"/>
    </location>
</feature>
<keyword evidence="5 6" id="KW-0472">Membrane</keyword>
<keyword evidence="3 6" id="KW-0812">Transmembrane</keyword>
<gene>
    <name evidence="8" type="ORF">CSQ87_10085</name>
</gene>
<evidence type="ECO:0000256" key="1">
    <source>
        <dbReference type="ARBA" id="ARBA00004651"/>
    </source>
</evidence>
<dbReference type="PANTHER" id="PTHR34187:SF2">
    <property type="entry name" value="DUF202 DOMAIN-CONTAINING PROTEIN"/>
    <property type="match status" value="1"/>
</dbReference>
<comment type="subcellular location">
    <subcellularLocation>
        <location evidence="1">Cell membrane</location>
        <topology evidence="1">Multi-pass membrane protein</topology>
    </subcellularLocation>
</comment>
<keyword evidence="4 6" id="KW-1133">Transmembrane helix</keyword>
<feature type="transmembrane region" description="Helical" evidence="6">
    <location>
        <begin position="95"/>
        <end position="118"/>
    </location>
</feature>
<sequence length="119" mass="12918">MKRFPGSVYDHGSEPDPRFTLANERTFLAWCRTSLALISIAVALDNLSVRIDPTVKLAVVITVMLMGIALPAAAWRDWAHNERAMRVSSPLPSSLAQLLLAVGVTVCSVAVLIGMVMAW</sequence>
<keyword evidence="9" id="KW-1185">Reference proteome</keyword>
<dbReference type="EMBL" id="PEBK01000013">
    <property type="protein sequence ID" value="PJM74431.1"/>
    <property type="molecule type" value="Genomic_DNA"/>
</dbReference>
<evidence type="ECO:0000259" key="7">
    <source>
        <dbReference type="Pfam" id="PF02656"/>
    </source>
</evidence>
<evidence type="ECO:0000256" key="4">
    <source>
        <dbReference type="ARBA" id="ARBA00022989"/>
    </source>
</evidence>